<dbReference type="InterPro" id="IPR029787">
    <property type="entry name" value="Nucleotide_cyclase"/>
</dbReference>
<dbReference type="Gene3D" id="3.30.70.270">
    <property type="match status" value="1"/>
</dbReference>
<dbReference type="PROSITE" id="PS50887">
    <property type="entry name" value="GGDEF"/>
    <property type="match status" value="1"/>
</dbReference>
<gene>
    <name evidence="3" type="ORF">SAMN05660652_00829</name>
</gene>
<dbReference type="InterPro" id="IPR001633">
    <property type="entry name" value="EAL_dom"/>
</dbReference>
<dbReference type="Gene3D" id="3.20.20.450">
    <property type="entry name" value="EAL domain"/>
    <property type="match status" value="1"/>
</dbReference>
<keyword evidence="4" id="KW-1185">Reference proteome</keyword>
<dbReference type="SMART" id="SM00267">
    <property type="entry name" value="GGDEF"/>
    <property type="match status" value="1"/>
</dbReference>
<protein>
    <submittedName>
        <fullName evidence="3">Diguanylate cyclase (GGDEF) domain-containing protein</fullName>
    </submittedName>
</protein>
<feature type="domain" description="GGDEF" evidence="2">
    <location>
        <begin position="86"/>
        <end position="217"/>
    </location>
</feature>
<dbReference type="PROSITE" id="PS50883">
    <property type="entry name" value="EAL"/>
    <property type="match status" value="1"/>
</dbReference>
<reference evidence="3 4" key="1">
    <citation type="submission" date="2016-10" db="EMBL/GenBank/DDBJ databases">
        <authorList>
            <person name="de Groot N.N."/>
        </authorList>
    </citation>
    <scope>NUCLEOTIDE SEQUENCE [LARGE SCALE GENOMIC DNA]</scope>
    <source>
        <strain evidence="3 4">DSM 5885</strain>
    </source>
</reference>
<dbReference type="RefSeq" id="WP_091934078.1">
    <property type="nucleotide sequence ID" value="NZ_FNCY01000002.1"/>
</dbReference>
<evidence type="ECO:0000259" key="1">
    <source>
        <dbReference type="PROSITE" id="PS50883"/>
    </source>
</evidence>
<dbReference type="AlphaFoldDB" id="A0A1G7XXL0"/>
<dbReference type="STRING" id="83767.SAMN05660652_00829"/>
<dbReference type="NCBIfam" id="TIGR00254">
    <property type="entry name" value="GGDEF"/>
    <property type="match status" value="1"/>
</dbReference>
<dbReference type="Pfam" id="PF00990">
    <property type="entry name" value="GGDEF"/>
    <property type="match status" value="1"/>
</dbReference>
<proteinExistence type="predicted"/>
<dbReference type="InterPro" id="IPR000160">
    <property type="entry name" value="GGDEF_dom"/>
</dbReference>
<dbReference type="SMART" id="SM00052">
    <property type="entry name" value="EAL"/>
    <property type="match status" value="1"/>
</dbReference>
<dbReference type="InterPro" id="IPR052155">
    <property type="entry name" value="Biofilm_reg_signaling"/>
</dbReference>
<dbReference type="InterPro" id="IPR043128">
    <property type="entry name" value="Rev_trsase/Diguanyl_cyclase"/>
</dbReference>
<accession>A0A1G7XXL0</accession>
<dbReference type="SUPFAM" id="SSF141868">
    <property type="entry name" value="EAL domain-like"/>
    <property type="match status" value="1"/>
</dbReference>
<name>A0A1G7XXL0_9RHOO</name>
<sequence>MMKMASIVKHLARWVKFPRPALAILGVRNDLHEDFMQTAISSTINPSSRHEGVRGGERDAMTGLWNRSVMQKLAEPMALHSRLHGGYLAVVWLDLDRFQHINHALGDVGGDHVIRIVAERIRLSAVPAGELIRVGNDEFVVLIPGCSHRLAIRYCRTWLREVRKPLRIGGESFRLSASIGLALWRDGERMSTVLARADHARSLAKTNGGDRIAYVGGLDDEALVVVGAREHLRIENALHDALDADSLEQAYQPLVTATGEIEAVEALVRCGSDWKYSVAPARLVQIAEASGKIVQLGKWALRLGIRRAEWLMAHGLPTKVAINVSAAQIGSASFSSMLNRMLDDSVLPPDLLELELTESTFFGASTIVWENLRAIRKAGISLAIDDFGTGYSSLASLRDIPATKIKLDRSFIARLPGDDRTYSIVTALTRLAHELGMRVVAEGIETTAQAVAIVAAGVDAFQGFHYAPPMTADELLAWLARRVPAANDPHRSWRRQDD</sequence>
<dbReference type="InterPro" id="IPR035919">
    <property type="entry name" value="EAL_sf"/>
</dbReference>
<dbReference type="Pfam" id="PF00563">
    <property type="entry name" value="EAL"/>
    <property type="match status" value="1"/>
</dbReference>
<organism evidence="3 4">
    <name type="scientific">Propionivibrio dicarboxylicus</name>
    <dbReference type="NCBI Taxonomy" id="83767"/>
    <lineage>
        <taxon>Bacteria</taxon>
        <taxon>Pseudomonadati</taxon>
        <taxon>Pseudomonadota</taxon>
        <taxon>Betaproteobacteria</taxon>
        <taxon>Rhodocyclales</taxon>
        <taxon>Rhodocyclaceae</taxon>
        <taxon>Propionivibrio</taxon>
    </lineage>
</organism>
<dbReference type="Proteomes" id="UP000198607">
    <property type="component" value="Unassembled WGS sequence"/>
</dbReference>
<dbReference type="EMBL" id="FNCY01000002">
    <property type="protein sequence ID" value="SDG88823.1"/>
    <property type="molecule type" value="Genomic_DNA"/>
</dbReference>
<dbReference type="PANTHER" id="PTHR44757:SF2">
    <property type="entry name" value="BIOFILM ARCHITECTURE MAINTENANCE PROTEIN MBAA"/>
    <property type="match status" value="1"/>
</dbReference>
<feature type="domain" description="EAL" evidence="1">
    <location>
        <begin position="231"/>
        <end position="483"/>
    </location>
</feature>
<evidence type="ECO:0000313" key="3">
    <source>
        <dbReference type="EMBL" id="SDG88823.1"/>
    </source>
</evidence>
<dbReference type="CDD" id="cd01948">
    <property type="entry name" value="EAL"/>
    <property type="match status" value="1"/>
</dbReference>
<evidence type="ECO:0000313" key="4">
    <source>
        <dbReference type="Proteomes" id="UP000198607"/>
    </source>
</evidence>
<dbReference type="OrthoDB" id="9813903at2"/>
<dbReference type="PANTHER" id="PTHR44757">
    <property type="entry name" value="DIGUANYLATE CYCLASE DGCP"/>
    <property type="match status" value="1"/>
</dbReference>
<dbReference type="CDD" id="cd01949">
    <property type="entry name" value="GGDEF"/>
    <property type="match status" value="1"/>
</dbReference>
<dbReference type="SUPFAM" id="SSF55073">
    <property type="entry name" value="Nucleotide cyclase"/>
    <property type="match status" value="1"/>
</dbReference>
<evidence type="ECO:0000259" key="2">
    <source>
        <dbReference type="PROSITE" id="PS50887"/>
    </source>
</evidence>